<protein>
    <submittedName>
        <fullName evidence="2">OpgC domain-containing protein</fullName>
    </submittedName>
</protein>
<accession>A0A4Y6UMR8</accession>
<keyword evidence="3" id="KW-1185">Reference proteome</keyword>
<dbReference type="AlphaFoldDB" id="A0A4Y6UMR8"/>
<dbReference type="InterPro" id="IPR014550">
    <property type="entry name" value="UCP028704_OpgC"/>
</dbReference>
<dbReference type="RefSeq" id="WP_141461165.1">
    <property type="nucleotide sequence ID" value="NZ_CP038141.1"/>
</dbReference>
<name>A0A4Y6UMR8_9PROT</name>
<dbReference type="KEGG" id="ssam:E3D00_06940"/>
<dbReference type="PANTHER" id="PTHR38592:SF3">
    <property type="entry name" value="BLL4819 PROTEIN"/>
    <property type="match status" value="1"/>
</dbReference>
<proteinExistence type="predicted"/>
<dbReference type="EMBL" id="CP038141">
    <property type="protein sequence ID" value="QDH17325.1"/>
    <property type="molecule type" value="Genomic_DNA"/>
</dbReference>
<feature type="transmembrane region" description="Helical" evidence="1">
    <location>
        <begin position="146"/>
        <end position="165"/>
    </location>
</feature>
<feature type="transmembrane region" description="Helical" evidence="1">
    <location>
        <begin position="93"/>
        <end position="110"/>
    </location>
</feature>
<feature type="transmembrane region" description="Helical" evidence="1">
    <location>
        <begin position="341"/>
        <end position="361"/>
    </location>
</feature>
<dbReference type="Proteomes" id="UP000316313">
    <property type="component" value="Chromosome"/>
</dbReference>
<reference evidence="2 3" key="1">
    <citation type="submission" date="2019-03" db="EMBL/GenBank/DDBJ databases">
        <title>The complete genome sequence of Swingsia samuiensis NBRC107927(T).</title>
        <authorList>
            <person name="Chua K.-O."/>
            <person name="Chan K.-G."/>
            <person name="See-Too W.-S."/>
        </authorList>
    </citation>
    <scope>NUCLEOTIDE SEQUENCE [LARGE SCALE GENOMIC DNA]</scope>
    <source>
        <strain evidence="2 3">AH83</strain>
    </source>
</reference>
<feature type="transmembrane region" description="Helical" evidence="1">
    <location>
        <begin position="51"/>
        <end position="72"/>
    </location>
</feature>
<keyword evidence="1" id="KW-0812">Transmembrane</keyword>
<gene>
    <name evidence="2" type="ORF">E3D00_06940</name>
</gene>
<keyword evidence="1" id="KW-1133">Transmembrane helix</keyword>
<feature type="transmembrane region" description="Helical" evidence="1">
    <location>
        <begin position="172"/>
        <end position="188"/>
    </location>
</feature>
<evidence type="ECO:0000256" key="1">
    <source>
        <dbReference type="SAM" id="Phobius"/>
    </source>
</evidence>
<dbReference type="Pfam" id="PF10129">
    <property type="entry name" value="OpgC_C"/>
    <property type="match status" value="1"/>
</dbReference>
<organism evidence="2 3">
    <name type="scientific">Swingsia samuiensis</name>
    <dbReference type="NCBI Taxonomy" id="1293412"/>
    <lineage>
        <taxon>Bacteria</taxon>
        <taxon>Pseudomonadati</taxon>
        <taxon>Pseudomonadota</taxon>
        <taxon>Alphaproteobacteria</taxon>
        <taxon>Acetobacterales</taxon>
        <taxon>Acetobacteraceae</taxon>
        <taxon>Swingsia</taxon>
    </lineage>
</organism>
<dbReference type="PANTHER" id="PTHR38592">
    <property type="entry name" value="BLL4819 PROTEIN"/>
    <property type="match status" value="1"/>
</dbReference>
<keyword evidence="1" id="KW-0472">Membrane</keyword>
<evidence type="ECO:0000313" key="3">
    <source>
        <dbReference type="Proteomes" id="UP000316313"/>
    </source>
</evidence>
<feature type="transmembrane region" description="Helical" evidence="1">
    <location>
        <begin position="236"/>
        <end position="258"/>
    </location>
</feature>
<dbReference type="PIRSF" id="PIRSF028704">
    <property type="entry name" value="UPC028704"/>
    <property type="match status" value="1"/>
</dbReference>
<dbReference type="OrthoDB" id="9775975at2"/>
<evidence type="ECO:0000313" key="2">
    <source>
        <dbReference type="EMBL" id="QDH17325.1"/>
    </source>
</evidence>
<sequence length="387" mass="44209">MQASTPSLTSNPPKKHLRDHRVDALRGLALLMMLADHVPDDLANRITIRNFSFADAAEIFVMLAGYASFLAYGRLIDRQGWLTGFQRIFSRCLKLYIYQTGLTFIFIWTVRHWRHYQPVPEYILEPQLAHGYDWVWRILTFDALPSYLNILPLYIVLLALFPLIYMVLKKSVWLLLASSIIIWAIANIDPHLTIPNWLDPNGWYLNPFGWQLLYILGILGAVWATSNHGSLPSYRWLKFICWSYLFGAFILCFPYEYWHLGALRLFPVPPSIGKATLAPWRLLDIMSIFYLVQSSQKMKELATTKLGQAFALLGRNSLEVFSFGTVLDLLGRLVFSTFGTGIFLQIILNIVGFSLTYALAIPLDKARQKAKAARTATSIHTSIKRSG</sequence>
<feature type="transmembrane region" description="Helical" evidence="1">
    <location>
        <begin position="208"/>
        <end position="224"/>
    </location>
</feature>